<dbReference type="KEGG" id="smur:BWP33_11530"/>
<dbReference type="HOGENOM" id="CLU_1824024_0_0_4"/>
<reference evidence="1 2" key="1">
    <citation type="submission" date="2010-03" db="EMBL/GenBank/DDBJ databases">
        <authorList>
            <consortium name="The Broad Institute Genome Sequencing Platform"/>
            <person name="Ward D."/>
            <person name="Earl A."/>
            <person name="Feldgarden M."/>
            <person name="Gevers D."/>
            <person name="Young S."/>
            <person name="Zeng Q."/>
            <person name="Koehrsen M."/>
            <person name="Alvarado L."/>
            <person name="Berlin A.M."/>
            <person name="Borenstein D."/>
            <person name="Chapman S.B."/>
            <person name="Chen Z."/>
            <person name="Engels R."/>
            <person name="Freedman E."/>
            <person name="Gellesch M."/>
            <person name="Goldberg J."/>
            <person name="Griggs A."/>
            <person name="Gujja S."/>
            <person name="Heilman E.R."/>
            <person name="Heiman D.I."/>
            <person name="Hepburn T.A."/>
            <person name="Howarth C."/>
            <person name="Jen D."/>
            <person name="Larson L."/>
            <person name="Mehta T."/>
            <person name="Park D."/>
            <person name="Pearson M."/>
            <person name="Richards J."/>
            <person name="Roberts A."/>
            <person name="Saif S."/>
            <person name="Shea T.D."/>
            <person name="Shenoy N."/>
            <person name="Sisk P."/>
            <person name="Stolte C."/>
            <person name="Sykes S.N."/>
            <person name="Walk T."/>
            <person name="White J."/>
            <person name="Yandava C."/>
            <person name="Izard J."/>
            <person name="Baranova O.V."/>
            <person name="Blanton J.M."/>
            <person name="Tanner A.C."/>
            <person name="Dewhirst F."/>
            <person name="Haas B."/>
            <person name="Nusbaum C."/>
            <person name="Birren B."/>
        </authorList>
    </citation>
    <scope>NUCLEOTIDE SEQUENCE [LARGE SCALE GENOMIC DNA]</scope>
    <source>
        <strain evidence="1 2">ATCC 29453</strain>
    </source>
</reference>
<organism evidence="1 2">
    <name type="scientific">Simonsiella muelleri ATCC 29453</name>
    <dbReference type="NCBI Taxonomy" id="641147"/>
    <lineage>
        <taxon>Bacteria</taxon>
        <taxon>Pseudomonadati</taxon>
        <taxon>Pseudomonadota</taxon>
        <taxon>Betaproteobacteria</taxon>
        <taxon>Neisseriales</taxon>
        <taxon>Neisseriaceae</taxon>
        <taxon>Simonsiella</taxon>
    </lineage>
</organism>
<accession>V9HLS9</accession>
<protein>
    <submittedName>
        <fullName evidence="1">Uncharacterized protein</fullName>
    </submittedName>
</protein>
<dbReference type="STRING" id="641147.HMPREF9021_01588"/>
<dbReference type="AlphaFoldDB" id="V9HLS9"/>
<dbReference type="EMBL" id="ADCY02000043">
    <property type="protein sequence ID" value="EFG30618.1"/>
    <property type="molecule type" value="Genomic_DNA"/>
</dbReference>
<comment type="caution">
    <text evidence="1">The sequence shown here is derived from an EMBL/GenBank/DDBJ whole genome shotgun (WGS) entry which is preliminary data.</text>
</comment>
<evidence type="ECO:0000313" key="2">
    <source>
        <dbReference type="Proteomes" id="UP000017813"/>
    </source>
</evidence>
<proteinExistence type="predicted"/>
<reference evidence="1 2" key="2">
    <citation type="submission" date="2011-10" db="EMBL/GenBank/DDBJ databases">
        <title>The Genome Sequence of Simonsiella muelleri ATCC 29453.</title>
        <authorList>
            <consortium name="The Broad Institute Genome Sequencing Platform"/>
            <consortium name="The Broad Institute Genome Sequencing Center for Infectious Disease"/>
            <person name="Earl A."/>
            <person name="Ward D."/>
            <person name="Feldgarden M."/>
            <person name="Gevers D."/>
            <person name="Izard J."/>
            <person name="Baranova O.V."/>
            <person name="Blanton J.M."/>
            <person name="Tanner A.C."/>
            <person name="Dewhirst F."/>
            <person name="Young S.K."/>
            <person name="Zeng Q."/>
            <person name="Gargeya S."/>
            <person name="Fitzgerald M."/>
            <person name="Haas B."/>
            <person name="Abouelleil A."/>
            <person name="Alvarado L."/>
            <person name="Arachchi H.M."/>
            <person name="Berlin A."/>
            <person name="Brown A."/>
            <person name="Chapman S.B."/>
            <person name="Chen Z."/>
            <person name="Dunbar C."/>
            <person name="Freedman E."/>
            <person name="Gearin G."/>
            <person name="Goldberg J."/>
            <person name="Griggs A."/>
            <person name="Gujja S."/>
            <person name="Heiman D."/>
            <person name="Howarth C."/>
            <person name="Larson L."/>
            <person name="Lui A."/>
            <person name="MacDonald P.J.P."/>
            <person name="Montmayeur A."/>
            <person name="Murphy C."/>
            <person name="Neiman D."/>
            <person name="Pearson M."/>
            <person name="Priest M."/>
            <person name="Roberts A."/>
            <person name="Saif S."/>
            <person name="Shea T."/>
            <person name="Shenoy N."/>
            <person name="Sisk P."/>
            <person name="Stolte C."/>
            <person name="Sykes S."/>
            <person name="Wortman J."/>
            <person name="Nusbaum C."/>
            <person name="Birren B."/>
        </authorList>
    </citation>
    <scope>NUCLEOTIDE SEQUENCE [LARGE SCALE GENOMIC DNA]</scope>
    <source>
        <strain evidence="1 2">ATCC 29453</strain>
    </source>
</reference>
<sequence length="141" mass="16846">MNNTVQYANKTLWEMFGHPEDWELYVYSIPLEIDFVRPPTIHDLRSKEYSEIHRYLNDNKVIYAINLFKNILFTYGLEYPIDVRILLDFKHKYKNETISLVNDGYTLAFYVERNIDGQIEKLPAIVVSDEQYNVLKQLFSN</sequence>
<keyword evidence="2" id="KW-1185">Reference proteome</keyword>
<gene>
    <name evidence="1" type="ORF">HMPREF9021_01588</name>
</gene>
<evidence type="ECO:0000313" key="1">
    <source>
        <dbReference type="EMBL" id="EFG30618.1"/>
    </source>
</evidence>
<dbReference type="RefSeq" id="WP_002642328.1">
    <property type="nucleotide sequence ID" value="NZ_CP019448.1"/>
</dbReference>
<dbReference type="Proteomes" id="UP000017813">
    <property type="component" value="Unassembled WGS sequence"/>
</dbReference>
<name>V9HLS9_9NEIS</name>